<organism evidence="2 3">
    <name type="scientific">Mangrovimonas yunxiaonensis</name>
    <dbReference type="NCBI Taxonomy" id="1197477"/>
    <lineage>
        <taxon>Bacteria</taxon>
        <taxon>Pseudomonadati</taxon>
        <taxon>Bacteroidota</taxon>
        <taxon>Flavobacteriia</taxon>
        <taxon>Flavobacteriales</taxon>
        <taxon>Flavobacteriaceae</taxon>
        <taxon>Mangrovimonas</taxon>
    </lineage>
</organism>
<evidence type="ECO:0000256" key="1">
    <source>
        <dbReference type="ARBA" id="ARBA00007378"/>
    </source>
</evidence>
<gene>
    <name evidence="2" type="ORF">IA57_12370</name>
</gene>
<dbReference type="InterPro" id="IPR015946">
    <property type="entry name" value="KH_dom-like_a/b"/>
</dbReference>
<reference evidence="2 3" key="1">
    <citation type="journal article" date="2014" name="Genome Announc.">
        <title>Draft Genome Sequence of the Algicidal Bacterium Mangrovimonas yunxiaonensis Strain LY01.</title>
        <authorList>
            <person name="Li Y."/>
            <person name="Zhu H."/>
            <person name="Li C."/>
            <person name="Zhang H."/>
            <person name="Chen Z."/>
            <person name="Zheng W."/>
            <person name="Xu H."/>
            <person name="Zheng T."/>
        </authorList>
    </citation>
    <scope>NUCLEOTIDE SEQUENCE [LARGE SCALE GENOMIC DNA]</scope>
    <source>
        <strain evidence="2 3">LY01</strain>
    </source>
</reference>
<dbReference type="PANTHER" id="PTHR33797">
    <property type="entry name" value="ORGANIC HYDROPEROXIDE RESISTANCE PROTEIN-LIKE"/>
    <property type="match status" value="1"/>
</dbReference>
<dbReference type="InterPro" id="IPR003718">
    <property type="entry name" value="OsmC/Ohr_fam"/>
</dbReference>
<sequence>MTKTIYQTSSTAVGGRDGHVKSDDGILDLEVKLPKELGGEGGKYTNPEQLFSAGYAACFDNAIIHIAKAMKQEVSSQTTVTVSVVKAAKGINFAVKIEAKIDGVESEMAQTIINKAHEICPYSQATKGNIQQEICLV</sequence>
<reference evidence="3" key="2">
    <citation type="submission" date="2014-07" db="EMBL/GenBank/DDBJ databases">
        <title>Genome sequence of Mangrovimonas yunxiaonensis.</title>
        <authorList>
            <person name="Li Y."/>
            <person name="Zheng T."/>
        </authorList>
    </citation>
    <scope>NUCLEOTIDE SEQUENCE [LARGE SCALE GENOMIC DNA]</scope>
    <source>
        <strain evidence="3">LY01</strain>
    </source>
</reference>
<dbReference type="NCBIfam" id="TIGR03561">
    <property type="entry name" value="organ_hyd_perox"/>
    <property type="match status" value="1"/>
</dbReference>
<dbReference type="Gene3D" id="2.20.25.10">
    <property type="match status" value="1"/>
</dbReference>
<dbReference type="Proteomes" id="UP000028521">
    <property type="component" value="Unassembled WGS sequence"/>
</dbReference>
<keyword evidence="3" id="KW-1185">Reference proteome</keyword>
<dbReference type="InterPro" id="IPR036102">
    <property type="entry name" value="OsmC/Ohrsf"/>
</dbReference>
<accession>A0A084THM8</accession>
<protein>
    <recommendedName>
        <fullName evidence="4">Organic hydroperoxide resistance protein</fullName>
    </recommendedName>
</protein>
<dbReference type="EMBL" id="JPFK01000009">
    <property type="protein sequence ID" value="KFB00214.1"/>
    <property type="molecule type" value="Genomic_DNA"/>
</dbReference>
<dbReference type="InterPro" id="IPR019953">
    <property type="entry name" value="OHR"/>
</dbReference>
<dbReference type="GO" id="GO:0006979">
    <property type="term" value="P:response to oxidative stress"/>
    <property type="evidence" value="ECO:0007669"/>
    <property type="project" value="InterPro"/>
</dbReference>
<dbReference type="Gene3D" id="3.30.300.20">
    <property type="match status" value="1"/>
</dbReference>
<dbReference type="STRING" id="1197477.IA57_12370"/>
<dbReference type="Pfam" id="PF02566">
    <property type="entry name" value="OsmC"/>
    <property type="match status" value="1"/>
</dbReference>
<proteinExistence type="inferred from homology"/>
<name>A0A084THM8_9FLAO</name>
<evidence type="ECO:0000313" key="3">
    <source>
        <dbReference type="Proteomes" id="UP000028521"/>
    </source>
</evidence>
<dbReference type="OrthoDB" id="9797508at2"/>
<evidence type="ECO:0000313" key="2">
    <source>
        <dbReference type="EMBL" id="KFB00214.1"/>
    </source>
</evidence>
<dbReference type="eggNOG" id="COG1764">
    <property type="taxonomic scope" value="Bacteria"/>
</dbReference>
<dbReference type="SUPFAM" id="SSF82784">
    <property type="entry name" value="OsmC-like"/>
    <property type="match status" value="1"/>
</dbReference>
<evidence type="ECO:0008006" key="4">
    <source>
        <dbReference type="Google" id="ProtNLM"/>
    </source>
</evidence>
<dbReference type="RefSeq" id="WP_036124004.1">
    <property type="nucleotide sequence ID" value="NZ_BMET01000003.1"/>
</dbReference>
<comment type="caution">
    <text evidence="2">The sequence shown here is derived from an EMBL/GenBank/DDBJ whole genome shotgun (WGS) entry which is preliminary data.</text>
</comment>
<dbReference type="PANTHER" id="PTHR33797:SF2">
    <property type="entry name" value="ORGANIC HYDROPEROXIDE RESISTANCE PROTEIN-LIKE"/>
    <property type="match status" value="1"/>
</dbReference>
<comment type="similarity">
    <text evidence="1">Belongs to the OsmC/Ohr family.</text>
</comment>
<dbReference type="AlphaFoldDB" id="A0A084THM8"/>